<protein>
    <submittedName>
        <fullName evidence="2">Uncharacterized protein</fullName>
    </submittedName>
</protein>
<organism evidence="2 3">
    <name type="scientific">Allacma fusca</name>
    <dbReference type="NCBI Taxonomy" id="39272"/>
    <lineage>
        <taxon>Eukaryota</taxon>
        <taxon>Metazoa</taxon>
        <taxon>Ecdysozoa</taxon>
        <taxon>Arthropoda</taxon>
        <taxon>Hexapoda</taxon>
        <taxon>Collembola</taxon>
        <taxon>Symphypleona</taxon>
        <taxon>Sminthuridae</taxon>
        <taxon>Allacma</taxon>
    </lineage>
</organism>
<feature type="region of interest" description="Disordered" evidence="1">
    <location>
        <begin position="1"/>
        <end position="104"/>
    </location>
</feature>
<comment type="caution">
    <text evidence="2">The sequence shown here is derived from an EMBL/GenBank/DDBJ whole genome shotgun (WGS) entry which is preliminary data.</text>
</comment>
<reference evidence="2" key="1">
    <citation type="submission" date="2021-06" db="EMBL/GenBank/DDBJ databases">
        <authorList>
            <person name="Hodson N. C."/>
            <person name="Mongue J. A."/>
            <person name="Jaron S. K."/>
        </authorList>
    </citation>
    <scope>NUCLEOTIDE SEQUENCE</scope>
</reference>
<feature type="compositionally biased region" description="Pro residues" evidence="1">
    <location>
        <begin position="47"/>
        <end position="58"/>
    </location>
</feature>
<gene>
    <name evidence="2" type="ORF">AFUS01_LOCUS1264</name>
</gene>
<dbReference type="AlphaFoldDB" id="A0A8J2NJ73"/>
<accession>A0A8J2NJ73</accession>
<evidence type="ECO:0000256" key="1">
    <source>
        <dbReference type="SAM" id="MobiDB-lite"/>
    </source>
</evidence>
<evidence type="ECO:0000313" key="2">
    <source>
        <dbReference type="EMBL" id="CAG7659513.1"/>
    </source>
</evidence>
<feature type="non-terminal residue" evidence="2">
    <location>
        <position position="1"/>
    </location>
</feature>
<dbReference type="OrthoDB" id="6366357at2759"/>
<name>A0A8J2NJ73_9HEXA</name>
<keyword evidence="3" id="KW-1185">Reference proteome</keyword>
<sequence length="104" mass="11259">AEILENTDLIIPGPTTFKCDKPPGDHGTEEPTPNQPDGHNPIENPHRIPPGGSPPLFPPSQWGKPKPDPLSPKAEGERPDLDPQSGPTHPLPIGYIDKRPAEFQ</sequence>
<evidence type="ECO:0000313" key="3">
    <source>
        <dbReference type="Proteomes" id="UP000708208"/>
    </source>
</evidence>
<feature type="compositionally biased region" description="Basic and acidic residues" evidence="1">
    <location>
        <begin position="18"/>
        <end position="29"/>
    </location>
</feature>
<proteinExistence type="predicted"/>
<feature type="non-terminal residue" evidence="2">
    <location>
        <position position="104"/>
    </location>
</feature>
<dbReference type="Proteomes" id="UP000708208">
    <property type="component" value="Unassembled WGS sequence"/>
</dbReference>
<dbReference type="EMBL" id="CAJVCH010007056">
    <property type="protein sequence ID" value="CAG7659513.1"/>
    <property type="molecule type" value="Genomic_DNA"/>
</dbReference>